<protein>
    <submittedName>
        <fullName evidence="1">Uncharacterized protein</fullName>
    </submittedName>
</protein>
<name>A0ABU3TIU2_9BACT</name>
<comment type="caution">
    <text evidence="1">The sequence shown here is derived from an EMBL/GenBank/DDBJ whole genome shotgun (WGS) entry which is preliminary data.</text>
</comment>
<dbReference type="EMBL" id="JAWDJT010000008">
    <property type="protein sequence ID" value="MDU0371288.1"/>
    <property type="molecule type" value="Genomic_DNA"/>
</dbReference>
<organism evidence="1 2">
    <name type="scientific">Hymenobacter endophyticus</name>
    <dbReference type="NCBI Taxonomy" id="3076335"/>
    <lineage>
        <taxon>Bacteria</taxon>
        <taxon>Pseudomonadati</taxon>
        <taxon>Bacteroidota</taxon>
        <taxon>Cytophagia</taxon>
        <taxon>Cytophagales</taxon>
        <taxon>Hymenobacteraceae</taxon>
        <taxon>Hymenobacter</taxon>
    </lineage>
</organism>
<evidence type="ECO:0000313" key="2">
    <source>
        <dbReference type="Proteomes" id="UP001250698"/>
    </source>
</evidence>
<gene>
    <name evidence="1" type="ORF">ROI90_12845</name>
</gene>
<sequence length="140" mass="16821">MLLQKPPFRYETRQAIDELAKELNLPNEPHMQDWMWEVANPLDVDKYVQHYLSLTDEDKKFALMEIIIQAVEDQEKTVEFSNYWGVVEPILKENFSLHEWSIWYWSFFETDDLANCWLIAPFMREVWYSANGFFDKSSIG</sequence>
<proteinExistence type="predicted"/>
<dbReference type="Proteomes" id="UP001250698">
    <property type="component" value="Unassembled WGS sequence"/>
</dbReference>
<keyword evidence="2" id="KW-1185">Reference proteome</keyword>
<dbReference type="RefSeq" id="WP_315998754.1">
    <property type="nucleotide sequence ID" value="NZ_JAWDJT010000008.1"/>
</dbReference>
<reference evidence="1 2" key="1">
    <citation type="submission" date="2023-10" db="EMBL/GenBank/DDBJ databases">
        <title>Hymenobacter endophyticus sp. nov., an isolate from the leaf tissues of wheat.</title>
        <authorList>
            <person name="Dai Y."/>
        </authorList>
    </citation>
    <scope>NUCLEOTIDE SEQUENCE [LARGE SCALE GENOMIC DNA]</scope>
    <source>
        <strain evidence="1 2">ZK17L-C2</strain>
    </source>
</reference>
<evidence type="ECO:0000313" key="1">
    <source>
        <dbReference type="EMBL" id="MDU0371288.1"/>
    </source>
</evidence>
<accession>A0ABU3TIU2</accession>